<sequence length="110" mass="11170">TSWQHVAAMTANRPANVTEFIQRIRELETLGVASRLVPPPAHGPVAPPWAPPAAPTATPPLAPSSAPDLNATLTAFGNQLVHQLTAQFNKMTIGSRGTGGGGSGGDRGGG</sequence>
<feature type="non-terminal residue" evidence="2">
    <location>
        <position position="110"/>
    </location>
</feature>
<dbReference type="Proteomes" id="UP000076858">
    <property type="component" value="Unassembled WGS sequence"/>
</dbReference>
<name>A0A164D786_9CRUS</name>
<feature type="region of interest" description="Disordered" evidence="1">
    <location>
        <begin position="37"/>
        <end position="68"/>
    </location>
</feature>
<dbReference type="OrthoDB" id="6509628at2759"/>
<evidence type="ECO:0000256" key="1">
    <source>
        <dbReference type="SAM" id="MobiDB-lite"/>
    </source>
</evidence>
<feature type="compositionally biased region" description="Pro residues" evidence="1">
    <location>
        <begin position="37"/>
        <end position="62"/>
    </location>
</feature>
<gene>
    <name evidence="2" type="ORF">APZ42_010796</name>
</gene>
<evidence type="ECO:0000313" key="3">
    <source>
        <dbReference type="Proteomes" id="UP000076858"/>
    </source>
</evidence>
<organism evidence="2 3">
    <name type="scientific">Daphnia magna</name>
    <dbReference type="NCBI Taxonomy" id="35525"/>
    <lineage>
        <taxon>Eukaryota</taxon>
        <taxon>Metazoa</taxon>
        <taxon>Ecdysozoa</taxon>
        <taxon>Arthropoda</taxon>
        <taxon>Crustacea</taxon>
        <taxon>Branchiopoda</taxon>
        <taxon>Diplostraca</taxon>
        <taxon>Cladocera</taxon>
        <taxon>Anomopoda</taxon>
        <taxon>Daphniidae</taxon>
        <taxon>Daphnia</taxon>
    </lineage>
</organism>
<feature type="compositionally biased region" description="Gly residues" evidence="1">
    <location>
        <begin position="96"/>
        <end position="110"/>
    </location>
</feature>
<dbReference type="AlphaFoldDB" id="A0A164D786"/>
<dbReference type="EMBL" id="LRGB01028688">
    <property type="protein sequence ID" value="KZR95472.1"/>
    <property type="molecule type" value="Genomic_DNA"/>
</dbReference>
<accession>A0A164D786</accession>
<protein>
    <submittedName>
        <fullName evidence="2">Uncharacterized protein</fullName>
    </submittedName>
</protein>
<proteinExistence type="predicted"/>
<comment type="caution">
    <text evidence="2">The sequence shown here is derived from an EMBL/GenBank/DDBJ whole genome shotgun (WGS) entry which is preliminary data.</text>
</comment>
<keyword evidence="3" id="KW-1185">Reference proteome</keyword>
<reference evidence="2 3" key="1">
    <citation type="submission" date="2016-03" db="EMBL/GenBank/DDBJ databases">
        <title>EvidentialGene: Evidence-directed Construction of Genes on Genomes.</title>
        <authorList>
            <person name="Gilbert D.G."/>
            <person name="Choi J.-H."/>
            <person name="Mockaitis K."/>
            <person name="Colbourne J."/>
            <person name="Pfrender M."/>
        </authorList>
    </citation>
    <scope>NUCLEOTIDE SEQUENCE [LARGE SCALE GENOMIC DNA]</scope>
    <source>
        <strain evidence="2 3">Xinb3</strain>
        <tissue evidence="2">Complete organism</tissue>
    </source>
</reference>
<feature type="region of interest" description="Disordered" evidence="1">
    <location>
        <begin position="90"/>
        <end position="110"/>
    </location>
</feature>
<evidence type="ECO:0000313" key="2">
    <source>
        <dbReference type="EMBL" id="KZR95472.1"/>
    </source>
</evidence>
<feature type="non-terminal residue" evidence="2">
    <location>
        <position position="1"/>
    </location>
</feature>